<name>A0ABD0KLB7_9CAEN</name>
<accession>A0ABD0KLB7</accession>
<dbReference type="EMBL" id="JACVVK020000156">
    <property type="protein sequence ID" value="KAK7487995.1"/>
    <property type="molecule type" value="Genomic_DNA"/>
</dbReference>
<organism evidence="1 2">
    <name type="scientific">Batillaria attramentaria</name>
    <dbReference type="NCBI Taxonomy" id="370345"/>
    <lineage>
        <taxon>Eukaryota</taxon>
        <taxon>Metazoa</taxon>
        <taxon>Spiralia</taxon>
        <taxon>Lophotrochozoa</taxon>
        <taxon>Mollusca</taxon>
        <taxon>Gastropoda</taxon>
        <taxon>Caenogastropoda</taxon>
        <taxon>Sorbeoconcha</taxon>
        <taxon>Cerithioidea</taxon>
        <taxon>Batillariidae</taxon>
        <taxon>Batillaria</taxon>
    </lineage>
</organism>
<reference evidence="1 2" key="1">
    <citation type="journal article" date="2023" name="Sci. Data">
        <title>Genome assembly of the Korean intertidal mud-creeper Batillaria attramentaria.</title>
        <authorList>
            <person name="Patra A.K."/>
            <person name="Ho P.T."/>
            <person name="Jun S."/>
            <person name="Lee S.J."/>
            <person name="Kim Y."/>
            <person name="Won Y.J."/>
        </authorList>
    </citation>
    <scope>NUCLEOTIDE SEQUENCE [LARGE SCALE GENOMIC DNA]</scope>
    <source>
        <strain evidence="1">Wonlab-2016</strain>
    </source>
</reference>
<protein>
    <submittedName>
        <fullName evidence="1">Uncharacterized protein</fullName>
    </submittedName>
</protein>
<evidence type="ECO:0000313" key="2">
    <source>
        <dbReference type="Proteomes" id="UP001519460"/>
    </source>
</evidence>
<sequence>RVSDSSEISSVARCLSKIGVIDKCYNELRYANRRAKLGFQTTYIFHFGRGLQSWYHVIN</sequence>
<keyword evidence="2" id="KW-1185">Reference proteome</keyword>
<evidence type="ECO:0000313" key="1">
    <source>
        <dbReference type="EMBL" id="KAK7487995.1"/>
    </source>
</evidence>
<feature type="non-terminal residue" evidence="1">
    <location>
        <position position="1"/>
    </location>
</feature>
<gene>
    <name evidence="1" type="ORF">BaRGS_00020740</name>
</gene>
<dbReference type="Proteomes" id="UP001519460">
    <property type="component" value="Unassembled WGS sequence"/>
</dbReference>
<dbReference type="AlphaFoldDB" id="A0ABD0KLB7"/>
<proteinExistence type="predicted"/>
<comment type="caution">
    <text evidence="1">The sequence shown here is derived from an EMBL/GenBank/DDBJ whole genome shotgun (WGS) entry which is preliminary data.</text>
</comment>